<evidence type="ECO:0000256" key="1">
    <source>
        <dbReference type="ARBA" id="ARBA00011738"/>
    </source>
</evidence>
<organism evidence="3 4">
    <name type="scientific">Turnera subulata</name>
    <dbReference type="NCBI Taxonomy" id="218843"/>
    <lineage>
        <taxon>Eukaryota</taxon>
        <taxon>Viridiplantae</taxon>
        <taxon>Streptophyta</taxon>
        <taxon>Embryophyta</taxon>
        <taxon>Tracheophyta</taxon>
        <taxon>Spermatophyta</taxon>
        <taxon>Magnoliopsida</taxon>
        <taxon>eudicotyledons</taxon>
        <taxon>Gunneridae</taxon>
        <taxon>Pentapetalae</taxon>
        <taxon>rosids</taxon>
        <taxon>fabids</taxon>
        <taxon>Malpighiales</taxon>
        <taxon>Passifloraceae</taxon>
        <taxon>Turnera</taxon>
    </lineage>
</organism>
<accession>A0A9Q0FP44</accession>
<dbReference type="InterPro" id="IPR013097">
    <property type="entry name" value="Dabb"/>
</dbReference>
<comment type="caution">
    <text evidence="3">The sequence shown here is derived from an EMBL/GenBank/DDBJ whole genome shotgun (WGS) entry which is preliminary data.</text>
</comment>
<protein>
    <recommendedName>
        <fullName evidence="2">Stress-response A/B barrel domain-containing protein</fullName>
    </recommendedName>
</protein>
<dbReference type="PANTHER" id="PTHR33178:SF3">
    <property type="entry name" value="STRESS-RESPONSE A_B BARREL DOMAIN-CONTAINING PROTEIN UP3"/>
    <property type="match status" value="1"/>
</dbReference>
<dbReference type="SUPFAM" id="SSF54909">
    <property type="entry name" value="Dimeric alpha+beta barrel"/>
    <property type="match status" value="2"/>
</dbReference>
<feature type="domain" description="Stress-response A/B barrel" evidence="2">
    <location>
        <begin position="63"/>
        <end position="157"/>
    </location>
</feature>
<dbReference type="OrthoDB" id="42919at2759"/>
<dbReference type="Proteomes" id="UP001141552">
    <property type="component" value="Unassembled WGS sequence"/>
</dbReference>
<dbReference type="EMBL" id="JAKUCV010004550">
    <property type="protein sequence ID" value="KAJ4834998.1"/>
    <property type="molecule type" value="Genomic_DNA"/>
</dbReference>
<dbReference type="AlphaFoldDB" id="A0A9Q0FP44"/>
<feature type="domain" description="Stress-response A/B barrel" evidence="2">
    <location>
        <begin position="173"/>
        <end position="267"/>
    </location>
</feature>
<reference evidence="3" key="1">
    <citation type="submission" date="2022-02" db="EMBL/GenBank/DDBJ databases">
        <authorList>
            <person name="Henning P.M."/>
            <person name="McCubbin A.G."/>
            <person name="Shore J.S."/>
        </authorList>
    </citation>
    <scope>NUCLEOTIDE SEQUENCE</scope>
    <source>
        <strain evidence="3">F60SS</strain>
        <tissue evidence="3">Leaves</tissue>
    </source>
</reference>
<evidence type="ECO:0000313" key="4">
    <source>
        <dbReference type="Proteomes" id="UP001141552"/>
    </source>
</evidence>
<reference evidence="3" key="2">
    <citation type="journal article" date="2023" name="Plants (Basel)">
        <title>Annotation of the Turnera subulata (Passifloraceae) Draft Genome Reveals the S-Locus Evolved after the Divergence of Turneroideae from Passifloroideae in a Stepwise Manner.</title>
        <authorList>
            <person name="Henning P.M."/>
            <person name="Roalson E.H."/>
            <person name="Mir W."/>
            <person name="McCubbin A.G."/>
            <person name="Shore J.S."/>
        </authorList>
    </citation>
    <scope>NUCLEOTIDE SEQUENCE</scope>
    <source>
        <strain evidence="3">F60SS</strain>
    </source>
</reference>
<comment type="subunit">
    <text evidence="1">Homodimer.</text>
</comment>
<evidence type="ECO:0000259" key="2">
    <source>
        <dbReference type="PROSITE" id="PS51502"/>
    </source>
</evidence>
<dbReference type="Gene3D" id="3.30.70.100">
    <property type="match status" value="2"/>
</dbReference>
<sequence>MLSLRAARSLSSSPFFFPHISTSSPTHNLKPKPFNLSFSSSKPATTLRMSTTTTTTPPATTTVEHIVLFKVKDCTDQAKITTMLSSLNALSSLDPVLHISAAPIHRLRSSPIPFTHILHSRHSSKDLFQAYASHPSHLAVVTDSVRPIIDDAMALDWVAPDLQGPVAPPPGSAVRVTFLKVKENLGDGVKGEILGVIKGIKDRFGGIDQISCGENFTPGRDKGYSIASVAVFQGLSEMEAVDAQEELVNLQKYLVRDHLDGVVVLDFVVPSPQSSSL</sequence>
<dbReference type="PANTHER" id="PTHR33178">
    <property type="match status" value="1"/>
</dbReference>
<dbReference type="Pfam" id="PF07876">
    <property type="entry name" value="Dabb"/>
    <property type="match status" value="2"/>
</dbReference>
<dbReference type="PROSITE" id="PS51502">
    <property type="entry name" value="S_R_A_B_BARREL"/>
    <property type="match status" value="2"/>
</dbReference>
<proteinExistence type="predicted"/>
<dbReference type="SMART" id="SM00886">
    <property type="entry name" value="Dabb"/>
    <property type="match status" value="2"/>
</dbReference>
<dbReference type="InterPro" id="IPR044662">
    <property type="entry name" value="HS1/DABB1-like"/>
</dbReference>
<keyword evidence="4" id="KW-1185">Reference proteome</keyword>
<gene>
    <name evidence="3" type="ORF">Tsubulata_950476</name>
</gene>
<name>A0A9Q0FP44_9ROSI</name>
<evidence type="ECO:0000313" key="3">
    <source>
        <dbReference type="EMBL" id="KAJ4834998.1"/>
    </source>
</evidence>
<dbReference type="InterPro" id="IPR011008">
    <property type="entry name" value="Dimeric_a/b-barrel"/>
</dbReference>